<organism evidence="3 4">
    <name type="scientific">Fusarium falciforme</name>
    <dbReference type="NCBI Taxonomy" id="195108"/>
    <lineage>
        <taxon>Eukaryota</taxon>
        <taxon>Fungi</taxon>
        <taxon>Dikarya</taxon>
        <taxon>Ascomycota</taxon>
        <taxon>Pezizomycotina</taxon>
        <taxon>Sordariomycetes</taxon>
        <taxon>Hypocreomycetidae</taxon>
        <taxon>Hypocreales</taxon>
        <taxon>Nectriaceae</taxon>
        <taxon>Fusarium</taxon>
        <taxon>Fusarium solani species complex</taxon>
    </lineage>
</organism>
<proteinExistence type="predicted"/>
<accession>A0A9W8V3E3</accession>
<keyword evidence="4" id="KW-1185">Reference proteome</keyword>
<feature type="compositionally biased region" description="Polar residues" evidence="2">
    <location>
        <begin position="187"/>
        <end position="196"/>
    </location>
</feature>
<evidence type="ECO:0000313" key="3">
    <source>
        <dbReference type="EMBL" id="KAJ4190207.1"/>
    </source>
</evidence>
<dbReference type="Proteomes" id="UP001152087">
    <property type="component" value="Unassembled WGS sequence"/>
</dbReference>
<evidence type="ECO:0000256" key="2">
    <source>
        <dbReference type="SAM" id="MobiDB-lite"/>
    </source>
</evidence>
<name>A0A9W8V3E3_9HYPO</name>
<reference evidence="3" key="1">
    <citation type="submission" date="2022-09" db="EMBL/GenBank/DDBJ databases">
        <title>Fusarium specimens isolated from Avocado Roots.</title>
        <authorList>
            <person name="Stajich J."/>
            <person name="Roper C."/>
            <person name="Heimlech-Rivalta G."/>
        </authorList>
    </citation>
    <scope>NUCLEOTIDE SEQUENCE</scope>
    <source>
        <strain evidence="3">A02</strain>
    </source>
</reference>
<comment type="caution">
    <text evidence="3">The sequence shown here is derived from an EMBL/GenBank/DDBJ whole genome shotgun (WGS) entry which is preliminary data.</text>
</comment>
<keyword evidence="1" id="KW-0175">Coiled coil</keyword>
<evidence type="ECO:0000256" key="1">
    <source>
        <dbReference type="SAM" id="Coils"/>
    </source>
</evidence>
<gene>
    <name evidence="3" type="ORF">NW755_005348</name>
</gene>
<dbReference type="EMBL" id="JAOQAV010000011">
    <property type="protein sequence ID" value="KAJ4190207.1"/>
    <property type="molecule type" value="Genomic_DNA"/>
</dbReference>
<evidence type="ECO:0000313" key="4">
    <source>
        <dbReference type="Proteomes" id="UP001152087"/>
    </source>
</evidence>
<feature type="coiled-coil region" evidence="1">
    <location>
        <begin position="21"/>
        <end position="107"/>
    </location>
</feature>
<protein>
    <submittedName>
        <fullName evidence="3">Uncharacterized protein</fullName>
    </submittedName>
</protein>
<sequence length="217" mass="24838">MARKIPLDVLSAGVTDALAETAILREQCKSQEKEIKSLNDHKLESEIEIEFLRELREIFEKKMTEKDEWKESCRVSDESLIVAKQDIKTLEAKQESSQQRIKNLEEGVLSYRKQIEKLVIVLRNKTRKALVSSIAIKSAYKIVPSLKDQATIQRLHSLSEKATSPRWVEKDVDSVLKEAGVVLTNEANDSLRTPSLTPTEETTDDGETRRLKRRRHA</sequence>
<dbReference type="AlphaFoldDB" id="A0A9W8V3E3"/>
<feature type="region of interest" description="Disordered" evidence="2">
    <location>
        <begin position="187"/>
        <end position="217"/>
    </location>
</feature>